<proteinExistence type="predicted"/>
<sequence length="211" mass="24241">MTETNIALSIYIPRVLKFHTVESIANTCFHAGIGIVHRVDFVAIENAEYYMSAFVHMKELNTRSYLVSGILSQFAEEKPYKFNVSPNEFWILLKAKNVVPDTRLNIHQLAENHRLLESTIASQEEQIARMKGDIERLQDTVYQLLGAAVDQGSPDAIYNWLKYGKNDEDDDDYADMPELISPSDEEDEEPYEIMTPKFIGRNLEMEFLDSP</sequence>
<dbReference type="EMBL" id="MN739720">
    <property type="protein sequence ID" value="QHT22692.1"/>
    <property type="molecule type" value="Genomic_DNA"/>
</dbReference>
<protein>
    <submittedName>
        <fullName evidence="2">Uncharacterized protein</fullName>
    </submittedName>
</protein>
<evidence type="ECO:0000313" key="2">
    <source>
        <dbReference type="EMBL" id="QHT22692.1"/>
    </source>
</evidence>
<reference evidence="2" key="1">
    <citation type="journal article" date="2020" name="Nature">
        <title>Giant virus diversity and host interactions through global metagenomics.</title>
        <authorList>
            <person name="Schulz F."/>
            <person name="Roux S."/>
            <person name="Paez-Espino D."/>
            <person name="Jungbluth S."/>
            <person name="Walsh D.A."/>
            <person name="Denef V.J."/>
            <person name="McMahon K.D."/>
            <person name="Konstantinidis K.T."/>
            <person name="Eloe-Fadrosh E.A."/>
            <person name="Kyrpides N.C."/>
            <person name="Woyke T."/>
        </authorList>
    </citation>
    <scope>NUCLEOTIDE SEQUENCE</scope>
    <source>
        <strain evidence="2">GVMAG-M-3300023179-114</strain>
    </source>
</reference>
<evidence type="ECO:0000256" key="1">
    <source>
        <dbReference type="SAM" id="Coils"/>
    </source>
</evidence>
<accession>A0A6C0E1T4</accession>
<organism evidence="2">
    <name type="scientific">viral metagenome</name>
    <dbReference type="NCBI Taxonomy" id="1070528"/>
    <lineage>
        <taxon>unclassified sequences</taxon>
        <taxon>metagenomes</taxon>
        <taxon>organismal metagenomes</taxon>
    </lineage>
</organism>
<dbReference type="AlphaFoldDB" id="A0A6C0E1T4"/>
<name>A0A6C0E1T4_9ZZZZ</name>
<keyword evidence="1" id="KW-0175">Coiled coil</keyword>
<feature type="coiled-coil region" evidence="1">
    <location>
        <begin position="106"/>
        <end position="140"/>
    </location>
</feature>